<reference evidence="2 3" key="1">
    <citation type="submission" date="2024-06" db="EMBL/GenBank/DDBJ databases">
        <authorList>
            <person name="Kraege A."/>
            <person name="Thomma B."/>
        </authorList>
    </citation>
    <scope>NUCLEOTIDE SEQUENCE [LARGE SCALE GENOMIC DNA]</scope>
</reference>
<dbReference type="EMBL" id="CAXHTA020000001">
    <property type="protein sequence ID" value="CAL5218706.1"/>
    <property type="molecule type" value="Genomic_DNA"/>
</dbReference>
<accession>A0ABP1FIL2</accession>
<feature type="compositionally biased region" description="Basic residues" evidence="1">
    <location>
        <begin position="146"/>
        <end position="156"/>
    </location>
</feature>
<proteinExistence type="predicted"/>
<keyword evidence="3" id="KW-1185">Reference proteome</keyword>
<evidence type="ECO:0000313" key="2">
    <source>
        <dbReference type="EMBL" id="CAL5218706.1"/>
    </source>
</evidence>
<feature type="region of interest" description="Disordered" evidence="1">
    <location>
        <begin position="141"/>
        <end position="171"/>
    </location>
</feature>
<dbReference type="Proteomes" id="UP001497392">
    <property type="component" value="Unassembled WGS sequence"/>
</dbReference>
<comment type="caution">
    <text evidence="2">The sequence shown here is derived from an EMBL/GenBank/DDBJ whole genome shotgun (WGS) entry which is preliminary data.</text>
</comment>
<sequence>MVACLLNGCPDTDVVLSEADLTDVISCLAGQTGEDLYDERPADLKIECESYDLRVGERASNKRQRSAGNAAQAALDSARGTRSQGRKGEGLPKKEPLPPGWVAKIITIEDGRRYRKYVAPNGQHFNTYAKAQAQWRSEGYAAGQHPKIRRRGRPPKHVPVNTNPDHKEGPAPRTLQQLLEWQRSIAATIGETEPHQRFYRAVGRAQRSILLVRAR</sequence>
<evidence type="ECO:0000313" key="3">
    <source>
        <dbReference type="Proteomes" id="UP001497392"/>
    </source>
</evidence>
<evidence type="ECO:0000256" key="1">
    <source>
        <dbReference type="SAM" id="MobiDB-lite"/>
    </source>
</evidence>
<protein>
    <submittedName>
        <fullName evidence="2">G417 protein</fullName>
    </submittedName>
</protein>
<organism evidence="2 3">
    <name type="scientific">Coccomyxa viridis</name>
    <dbReference type="NCBI Taxonomy" id="1274662"/>
    <lineage>
        <taxon>Eukaryota</taxon>
        <taxon>Viridiplantae</taxon>
        <taxon>Chlorophyta</taxon>
        <taxon>core chlorophytes</taxon>
        <taxon>Trebouxiophyceae</taxon>
        <taxon>Trebouxiophyceae incertae sedis</taxon>
        <taxon>Coccomyxaceae</taxon>
        <taxon>Coccomyxa</taxon>
    </lineage>
</organism>
<name>A0ABP1FIL2_9CHLO</name>
<gene>
    <name evidence="2" type="primary">g417</name>
    <name evidence="2" type="ORF">VP750_LOCUS365</name>
</gene>
<feature type="compositionally biased region" description="Basic and acidic residues" evidence="1">
    <location>
        <begin position="86"/>
        <end position="96"/>
    </location>
</feature>
<feature type="region of interest" description="Disordered" evidence="1">
    <location>
        <begin position="57"/>
        <end position="96"/>
    </location>
</feature>